<dbReference type="STRING" id="546269.HMPREF0389_01355"/>
<keyword evidence="5 8" id="KW-0812">Transmembrane</keyword>
<dbReference type="AlphaFoldDB" id="D6GTB7"/>
<evidence type="ECO:0000256" key="7">
    <source>
        <dbReference type="ARBA" id="ARBA00023136"/>
    </source>
</evidence>
<dbReference type="Gene3D" id="1.20.1740.10">
    <property type="entry name" value="Amino acid/polyamine transporter I"/>
    <property type="match status" value="1"/>
</dbReference>
<keyword evidence="10" id="KW-1185">Reference proteome</keyword>
<dbReference type="NCBIfam" id="TIGR00835">
    <property type="entry name" value="agcS"/>
    <property type="match status" value="1"/>
</dbReference>
<sequence>MNLADLVTVVVYDYLWGLPLVFLVLGAGAFFTIKTGFFQFRFFKQAFTQTRKSIFGEKETDSDGKAGIISSFEAMSMALGTTIGVGNIGGVATAIAMGGPGAVFWMWVAGIFGLIIKTVEITLAVYYRSKDQSGDSYGGPNYYIHKGIGIEKNKKVLAKCLSFIFAFGFVLGIFLNIQTYTVSEAVAGTFSIDMNLVAIVYTVALYIMISGGMKQLGKIATIIVPFMCIFYIVGTFVVLALNIGNIVPSIVLIVKSAFTPLAATGGFAGASVSLALKSGMSRSVFSNEAGWGSAPMIHASAKVNHPLKQGLLGIFEVFFDTIIICSLTALVIIVTGQWQSGLDGATLTLSAFETGMGFWGRIILAVGIFFFGLTTSGGVYTQVEVVLRYILGNSNIKQQLLTFYKWFYPIPSIALVFIASKNGLPGTTVWLFSDASTAFPIFANILALLILMPKFIDLKNDYTARYMNKGNVNPEFEVFYEGSNEENQVD</sequence>
<dbReference type="Pfam" id="PF01235">
    <property type="entry name" value="Na_Ala_symp"/>
    <property type="match status" value="1"/>
</dbReference>
<feature type="transmembrane region" description="Helical" evidence="8">
    <location>
        <begin position="358"/>
        <end position="380"/>
    </location>
</feature>
<evidence type="ECO:0000256" key="5">
    <source>
        <dbReference type="ARBA" id="ARBA00022692"/>
    </source>
</evidence>
<feature type="transmembrane region" description="Helical" evidence="8">
    <location>
        <begin position="219"/>
        <end position="244"/>
    </location>
</feature>
<dbReference type="PATRIC" id="fig|546269.5.peg.1001"/>
<evidence type="ECO:0000256" key="1">
    <source>
        <dbReference type="ARBA" id="ARBA00004651"/>
    </source>
</evidence>
<dbReference type="eggNOG" id="COG1115">
    <property type="taxonomic scope" value="Bacteria"/>
</dbReference>
<feature type="transmembrane region" description="Helical" evidence="8">
    <location>
        <begin position="439"/>
        <end position="456"/>
    </location>
</feature>
<keyword evidence="4 8" id="KW-1003">Cell membrane</keyword>
<evidence type="ECO:0000256" key="6">
    <source>
        <dbReference type="ARBA" id="ARBA00022989"/>
    </source>
</evidence>
<dbReference type="PANTHER" id="PTHR30330">
    <property type="entry name" value="AGSS FAMILY TRANSPORTER, SODIUM-ALANINE"/>
    <property type="match status" value="1"/>
</dbReference>
<organism evidence="9 10">
    <name type="scientific">Filifactor alocis (strain ATCC 35896 / CCUG 47790 / D40 B5)</name>
    <name type="common">Fusobacterium alocis</name>
    <dbReference type="NCBI Taxonomy" id="546269"/>
    <lineage>
        <taxon>Bacteria</taxon>
        <taxon>Bacillati</taxon>
        <taxon>Bacillota</taxon>
        <taxon>Clostridia</taxon>
        <taxon>Peptostreptococcales</taxon>
        <taxon>Filifactoraceae</taxon>
        <taxon>Filifactor</taxon>
    </lineage>
</organism>
<reference evidence="10" key="1">
    <citation type="submission" date="2010-12" db="EMBL/GenBank/DDBJ databases">
        <title>The genome sequence of Filifactor alocis strain ATCC 35896.</title>
        <authorList>
            <consortium name="The Broad Institute Genome Sequencing Platform"/>
            <person name="Ward D."/>
            <person name="Earl A."/>
            <person name="Feldgarden M."/>
            <person name="Young S.K."/>
            <person name="Gargeya S."/>
            <person name="Zeng Q."/>
            <person name="Alvarado L."/>
            <person name="Berlin A."/>
            <person name="Bochicchio J."/>
            <person name="Chapman S.B."/>
            <person name="Chen Z."/>
            <person name="Freedman E."/>
            <person name="Gellesch M."/>
            <person name="Goldberg J."/>
            <person name="Griggs A."/>
            <person name="Gujja S."/>
            <person name="Heilman E."/>
            <person name="Heiman D."/>
            <person name="Howarth C."/>
            <person name="Mehta T."/>
            <person name="Neiman D."/>
            <person name="Pearson M."/>
            <person name="Roberts A."/>
            <person name="Saif S."/>
            <person name="Shea T."/>
            <person name="Shenoy N."/>
            <person name="Sisk P."/>
            <person name="Stolte C."/>
            <person name="Sykes S."/>
            <person name="White J."/>
            <person name="Yandava C."/>
            <person name="Izard J."/>
            <person name="Blanton J.M."/>
            <person name="Baranova O.V."/>
            <person name="Tanner A.C."/>
            <person name="Dewhirst F.E."/>
            <person name="Haas B."/>
            <person name="Nusbaum C."/>
            <person name="Birren B."/>
        </authorList>
    </citation>
    <scope>NUCLEOTIDE SEQUENCE [LARGE SCALE GENOMIC DNA]</scope>
    <source>
        <strain evidence="10">ATCC 35896 / D40 B5</strain>
    </source>
</reference>
<feature type="transmembrane region" description="Helical" evidence="8">
    <location>
        <begin position="187"/>
        <end position="207"/>
    </location>
</feature>
<evidence type="ECO:0000256" key="4">
    <source>
        <dbReference type="ARBA" id="ARBA00022475"/>
    </source>
</evidence>
<feature type="transmembrane region" description="Helical" evidence="8">
    <location>
        <begin position="401"/>
        <end position="419"/>
    </location>
</feature>
<dbReference type="InterPro" id="IPR001463">
    <property type="entry name" value="Na/Ala_symport"/>
</dbReference>
<evidence type="ECO:0000256" key="3">
    <source>
        <dbReference type="ARBA" id="ARBA00022448"/>
    </source>
</evidence>
<evidence type="ECO:0000313" key="9">
    <source>
        <dbReference type="EMBL" id="EFE27724.1"/>
    </source>
</evidence>
<gene>
    <name evidence="9" type="primary">agcS</name>
    <name evidence="9" type="ordered locus">HMPREF0389_01355</name>
</gene>
<keyword evidence="8" id="KW-0769">Symport</keyword>
<evidence type="ECO:0000313" key="10">
    <source>
        <dbReference type="Proteomes" id="UP000007468"/>
    </source>
</evidence>
<feature type="transmembrane region" description="Helical" evidence="8">
    <location>
        <begin position="77"/>
        <end position="98"/>
    </location>
</feature>
<feature type="transmembrane region" description="Helical" evidence="8">
    <location>
        <begin position="14"/>
        <end position="33"/>
    </location>
</feature>
<dbReference type="OrthoDB" id="9804874at2"/>
<proteinExistence type="inferred from homology"/>
<feature type="transmembrane region" description="Helical" evidence="8">
    <location>
        <begin position="156"/>
        <end position="175"/>
    </location>
</feature>
<dbReference type="KEGG" id="faa:HMPREF0389_01355"/>
<dbReference type="RefSeq" id="WP_014262584.1">
    <property type="nucleotide sequence ID" value="NC_016630.1"/>
</dbReference>
<evidence type="ECO:0000256" key="2">
    <source>
        <dbReference type="ARBA" id="ARBA00009261"/>
    </source>
</evidence>
<feature type="transmembrane region" description="Helical" evidence="8">
    <location>
        <begin position="317"/>
        <end position="338"/>
    </location>
</feature>
<feature type="transmembrane region" description="Helical" evidence="8">
    <location>
        <begin position="104"/>
        <end position="127"/>
    </location>
</feature>
<feature type="transmembrane region" description="Helical" evidence="8">
    <location>
        <begin position="250"/>
        <end position="276"/>
    </location>
</feature>
<dbReference type="PANTHER" id="PTHR30330:SF14">
    <property type="entry name" value="SODIUM_AMINO ACID (ALANINE) SYMPORTER"/>
    <property type="match status" value="1"/>
</dbReference>
<keyword evidence="7 8" id="KW-0472">Membrane</keyword>
<name>D6GTB7_FILAD</name>
<evidence type="ECO:0000256" key="8">
    <source>
        <dbReference type="RuleBase" id="RU363064"/>
    </source>
</evidence>
<comment type="similarity">
    <text evidence="2 8">Belongs to the alanine or glycine:cation symporter (AGCS) (TC 2.A.25) family.</text>
</comment>
<comment type="subcellular location">
    <subcellularLocation>
        <location evidence="1 8">Cell membrane</location>
        <topology evidence="1 8">Multi-pass membrane protein</topology>
    </subcellularLocation>
</comment>
<keyword evidence="3 8" id="KW-0813">Transport</keyword>
<keyword evidence="6 8" id="KW-1133">Transmembrane helix</keyword>
<accession>D6GTB7</accession>
<dbReference type="EMBL" id="CP002390">
    <property type="protein sequence ID" value="EFE27724.1"/>
    <property type="molecule type" value="Genomic_DNA"/>
</dbReference>
<protein>
    <submittedName>
        <fullName evidence="9">Amino acid carrier protein</fullName>
    </submittedName>
</protein>
<dbReference type="PRINTS" id="PR00175">
    <property type="entry name" value="NAALASMPORT"/>
</dbReference>
<dbReference type="GO" id="GO:0005886">
    <property type="term" value="C:plasma membrane"/>
    <property type="evidence" value="ECO:0007669"/>
    <property type="project" value="UniProtKB-SubCell"/>
</dbReference>
<dbReference type="Proteomes" id="UP000007468">
    <property type="component" value="Chromosome"/>
</dbReference>
<dbReference type="GO" id="GO:0005283">
    <property type="term" value="F:amino acid:sodium symporter activity"/>
    <property type="evidence" value="ECO:0007669"/>
    <property type="project" value="InterPro"/>
</dbReference>